<dbReference type="SMART" id="SM00829">
    <property type="entry name" value="PKS_ER"/>
    <property type="match status" value="1"/>
</dbReference>
<dbReference type="CDD" id="cd05289">
    <property type="entry name" value="MDR_like_2"/>
    <property type="match status" value="1"/>
</dbReference>
<name>A0A7K0BTG0_9ACTN</name>
<proteinExistence type="predicted"/>
<dbReference type="InterPro" id="IPR011032">
    <property type="entry name" value="GroES-like_sf"/>
</dbReference>
<protein>
    <submittedName>
        <fullName evidence="2">L-threonine 3-dehydrogenase</fullName>
        <ecNumber evidence="2">1.1.1.103</ecNumber>
    </submittedName>
</protein>
<dbReference type="Pfam" id="PF13602">
    <property type="entry name" value="ADH_zinc_N_2"/>
    <property type="match status" value="1"/>
</dbReference>
<dbReference type="InterPro" id="IPR013154">
    <property type="entry name" value="ADH-like_N"/>
</dbReference>
<dbReference type="GO" id="GO:0008743">
    <property type="term" value="F:L-threonine 3-dehydrogenase activity"/>
    <property type="evidence" value="ECO:0007669"/>
    <property type="project" value="UniProtKB-EC"/>
</dbReference>
<evidence type="ECO:0000259" key="1">
    <source>
        <dbReference type="SMART" id="SM00829"/>
    </source>
</evidence>
<sequence length="310" mass="31349">MRAVAVSAYGAVPRPMTVPRPVPGPGELLVRLFAAGLNPADWQIAEGALRDTAPASFPLVLGADGAGVVEQAGPGATRLRVGEPVYGCFSAVSRGIGSYAEYAVVAADGPVAPLPAALIYSQAAAVPTVAMAALNAVRAAGVDAGRTVLIVGATGGVGQAATQLAAARGAKVIATAGPDMAGELRRLGAAETVEYTAGDLVERVHGGVDIVLDFAGDADAAQRTARLLGPGGTYLSSRRAASLHVLEAHQIRGVNLVSEPGAALLEEVTALIEEDRLRVRVEAQVPLEEAPAALARNRAGGARGKTVIRI</sequence>
<dbReference type="Gene3D" id="3.40.50.720">
    <property type="entry name" value="NAD(P)-binding Rossmann-like Domain"/>
    <property type="match status" value="1"/>
</dbReference>
<reference evidence="2 3" key="1">
    <citation type="submission" date="2019-10" db="EMBL/GenBank/DDBJ databases">
        <title>Actinomadura rubteroloni sp. nov. and Actinomadura macrotermitis sp. nov., isolated from the gut of fungus growing-termite Macrotermes natalensis.</title>
        <authorList>
            <person name="Benndorf R."/>
            <person name="Martin K."/>
            <person name="Kuefner M."/>
            <person name="De Beer W."/>
            <person name="Kaster A.-K."/>
            <person name="Vollmers J."/>
            <person name="Poulsen M."/>
            <person name="Beemelmanns C."/>
        </authorList>
    </citation>
    <scope>NUCLEOTIDE SEQUENCE [LARGE SCALE GENOMIC DNA]</scope>
    <source>
        <strain evidence="2 3">RB68</strain>
    </source>
</reference>
<dbReference type="PANTHER" id="PTHR11695:SF294">
    <property type="entry name" value="RETICULON-4-INTERACTING PROTEIN 1, MITOCHONDRIAL"/>
    <property type="match status" value="1"/>
</dbReference>
<gene>
    <name evidence="2" type="primary">tdh_2</name>
    <name evidence="2" type="ORF">ACRB68_20310</name>
</gene>
<dbReference type="Proteomes" id="UP000487268">
    <property type="component" value="Unassembled WGS sequence"/>
</dbReference>
<accession>A0A7K0BTG0</accession>
<dbReference type="SUPFAM" id="SSF50129">
    <property type="entry name" value="GroES-like"/>
    <property type="match status" value="1"/>
</dbReference>
<feature type="domain" description="Enoyl reductase (ER)" evidence="1">
    <location>
        <begin position="10"/>
        <end position="308"/>
    </location>
</feature>
<dbReference type="EC" id="1.1.1.103" evidence="2"/>
<dbReference type="RefSeq" id="WP_153531826.1">
    <property type="nucleotide sequence ID" value="NZ_WEGH01000001.1"/>
</dbReference>
<dbReference type="AlphaFoldDB" id="A0A7K0BTG0"/>
<dbReference type="InterPro" id="IPR036291">
    <property type="entry name" value="NAD(P)-bd_dom_sf"/>
</dbReference>
<dbReference type="Gene3D" id="3.90.180.10">
    <property type="entry name" value="Medium-chain alcohol dehydrogenases, catalytic domain"/>
    <property type="match status" value="1"/>
</dbReference>
<evidence type="ECO:0000313" key="3">
    <source>
        <dbReference type="Proteomes" id="UP000487268"/>
    </source>
</evidence>
<dbReference type="EMBL" id="WEGH01000001">
    <property type="protein sequence ID" value="MQY03984.1"/>
    <property type="molecule type" value="Genomic_DNA"/>
</dbReference>
<comment type="caution">
    <text evidence="2">The sequence shown here is derived from an EMBL/GenBank/DDBJ whole genome shotgun (WGS) entry which is preliminary data.</text>
</comment>
<organism evidence="2 3">
    <name type="scientific">Actinomadura macrotermitis</name>
    <dbReference type="NCBI Taxonomy" id="2585200"/>
    <lineage>
        <taxon>Bacteria</taxon>
        <taxon>Bacillati</taxon>
        <taxon>Actinomycetota</taxon>
        <taxon>Actinomycetes</taxon>
        <taxon>Streptosporangiales</taxon>
        <taxon>Thermomonosporaceae</taxon>
        <taxon>Actinomadura</taxon>
    </lineage>
</organism>
<dbReference type="OrthoDB" id="2665481at2"/>
<dbReference type="InterPro" id="IPR020843">
    <property type="entry name" value="ER"/>
</dbReference>
<keyword evidence="3" id="KW-1185">Reference proteome</keyword>
<dbReference type="PANTHER" id="PTHR11695">
    <property type="entry name" value="ALCOHOL DEHYDROGENASE RELATED"/>
    <property type="match status" value="1"/>
</dbReference>
<keyword evidence="2" id="KW-0560">Oxidoreductase</keyword>
<dbReference type="InterPro" id="IPR050700">
    <property type="entry name" value="YIM1/Zinc_Alcohol_DH_Fams"/>
</dbReference>
<dbReference type="SUPFAM" id="SSF51735">
    <property type="entry name" value="NAD(P)-binding Rossmann-fold domains"/>
    <property type="match status" value="1"/>
</dbReference>
<dbReference type="Pfam" id="PF08240">
    <property type="entry name" value="ADH_N"/>
    <property type="match status" value="1"/>
</dbReference>
<evidence type="ECO:0000313" key="2">
    <source>
        <dbReference type="EMBL" id="MQY03984.1"/>
    </source>
</evidence>